<protein>
    <recommendedName>
        <fullName evidence="3">DUF2177 family protein</fullName>
    </recommendedName>
</protein>
<evidence type="ECO:0000256" key="1">
    <source>
        <dbReference type="SAM" id="Phobius"/>
    </source>
</evidence>
<evidence type="ECO:0008006" key="3">
    <source>
        <dbReference type="Google" id="ProtNLM"/>
    </source>
</evidence>
<feature type="transmembrane region" description="Helical" evidence="1">
    <location>
        <begin position="74"/>
        <end position="93"/>
    </location>
</feature>
<evidence type="ECO:0000313" key="2">
    <source>
        <dbReference type="EMBL" id="QHU16670.1"/>
    </source>
</evidence>
<proteinExistence type="predicted"/>
<feature type="transmembrane region" description="Helical" evidence="1">
    <location>
        <begin position="99"/>
        <end position="120"/>
    </location>
</feature>
<dbReference type="EMBL" id="MN740888">
    <property type="protein sequence ID" value="QHU16670.1"/>
    <property type="molecule type" value="Genomic_DNA"/>
</dbReference>
<reference evidence="2" key="1">
    <citation type="journal article" date="2020" name="Nature">
        <title>Giant virus diversity and host interactions through global metagenomics.</title>
        <authorList>
            <person name="Schulz F."/>
            <person name="Roux S."/>
            <person name="Paez-Espino D."/>
            <person name="Jungbluth S."/>
            <person name="Walsh D.A."/>
            <person name="Denef V.J."/>
            <person name="McMahon K.D."/>
            <person name="Konstantinidis K.T."/>
            <person name="Eloe-Fadrosh E.A."/>
            <person name="Kyrpides N.C."/>
            <person name="Woyke T."/>
        </authorList>
    </citation>
    <scope>NUCLEOTIDE SEQUENCE</scope>
    <source>
        <strain evidence="2">GVMAG-S-3300012000-53</strain>
    </source>
</reference>
<name>A0A6C0KJ04_9ZZZZ</name>
<organism evidence="2">
    <name type="scientific">viral metagenome</name>
    <dbReference type="NCBI Taxonomy" id="1070528"/>
    <lineage>
        <taxon>unclassified sequences</taxon>
        <taxon>metagenomes</taxon>
        <taxon>organismal metagenomes</taxon>
    </lineage>
</organism>
<keyword evidence="1" id="KW-0812">Transmembrane</keyword>
<sequence length="123" mass="14045">MAKWIREIIISAMVMLILDGAYLTANQQLFENQVISVQRVVLQAKLVGIVICYLALIFGLNYFIIRKNRPIHEAFLLGLVIYTVYDSTNYAIFKHWKPVVALMDGIWGGILFALTTFITYKTA</sequence>
<accession>A0A6C0KJ04</accession>
<dbReference type="AlphaFoldDB" id="A0A6C0KJ04"/>
<dbReference type="InterPro" id="IPR018687">
    <property type="entry name" value="DUF2177_membr"/>
</dbReference>
<dbReference type="Pfam" id="PF09945">
    <property type="entry name" value="DUF2177"/>
    <property type="match status" value="1"/>
</dbReference>
<keyword evidence="1" id="KW-0472">Membrane</keyword>
<keyword evidence="1" id="KW-1133">Transmembrane helix</keyword>
<feature type="transmembrane region" description="Helical" evidence="1">
    <location>
        <begin position="7"/>
        <end position="25"/>
    </location>
</feature>
<feature type="transmembrane region" description="Helical" evidence="1">
    <location>
        <begin position="45"/>
        <end position="65"/>
    </location>
</feature>